<feature type="region of interest" description="Disordered" evidence="1">
    <location>
        <begin position="86"/>
        <end position="105"/>
    </location>
</feature>
<name>A0A2P6NGQ2_9EUKA</name>
<reference evidence="2 3" key="1">
    <citation type="journal article" date="2018" name="Genome Biol. Evol.">
        <title>Multiple Roots of Fruiting Body Formation in Amoebozoa.</title>
        <authorList>
            <person name="Hillmann F."/>
            <person name="Forbes G."/>
            <person name="Novohradska S."/>
            <person name="Ferling I."/>
            <person name="Riege K."/>
            <person name="Groth M."/>
            <person name="Westermann M."/>
            <person name="Marz M."/>
            <person name="Spaller T."/>
            <person name="Winckler T."/>
            <person name="Schaap P."/>
            <person name="Glockner G."/>
        </authorList>
    </citation>
    <scope>NUCLEOTIDE SEQUENCE [LARGE SCALE GENOMIC DNA]</scope>
    <source>
        <strain evidence="2 3">Jena</strain>
    </source>
</reference>
<feature type="compositionally biased region" description="Low complexity" evidence="1">
    <location>
        <begin position="210"/>
        <end position="222"/>
    </location>
</feature>
<comment type="caution">
    <text evidence="2">The sequence shown here is derived from an EMBL/GenBank/DDBJ whole genome shotgun (WGS) entry which is preliminary data.</text>
</comment>
<gene>
    <name evidence="2" type="ORF">PROFUN_09574</name>
</gene>
<sequence length="253" mass="27621">MTFWKKGRQGPYGGDSISSYTVANLGFPDRGGDWVADCLMKAIKLTGMDAMVEMIWIGKEDFHCTLPSQTKPGYQMFVNPMRISSDCRDRIDSPPRTADSATSTGGLSALDHLVENMNDSQQQSASPRLPGNEDPICSPTDIHPPTWTGSMNEAARTLLRRVNDERAADSLHSNTGSRPANGRIQRSPLTSSPSEEHIHPPSMTSSEETAANALLDNNANLAIRENSPSQTNEEQDSPHRQSIPEAPLMTNSD</sequence>
<accession>A0A2P6NGQ2</accession>
<evidence type="ECO:0000313" key="3">
    <source>
        <dbReference type="Proteomes" id="UP000241769"/>
    </source>
</evidence>
<proteinExistence type="predicted"/>
<keyword evidence="3" id="KW-1185">Reference proteome</keyword>
<evidence type="ECO:0000256" key="1">
    <source>
        <dbReference type="SAM" id="MobiDB-lite"/>
    </source>
</evidence>
<dbReference type="AlphaFoldDB" id="A0A2P6NGQ2"/>
<dbReference type="InParanoid" id="A0A2P6NGQ2"/>
<feature type="region of interest" description="Disordered" evidence="1">
    <location>
        <begin position="167"/>
        <end position="253"/>
    </location>
</feature>
<dbReference type="OrthoDB" id="3132747at2759"/>
<dbReference type="Proteomes" id="UP000241769">
    <property type="component" value="Unassembled WGS sequence"/>
</dbReference>
<dbReference type="EMBL" id="MDYQ01000088">
    <property type="protein sequence ID" value="PRP83146.1"/>
    <property type="molecule type" value="Genomic_DNA"/>
</dbReference>
<organism evidence="2 3">
    <name type="scientific">Planoprotostelium fungivorum</name>
    <dbReference type="NCBI Taxonomy" id="1890364"/>
    <lineage>
        <taxon>Eukaryota</taxon>
        <taxon>Amoebozoa</taxon>
        <taxon>Evosea</taxon>
        <taxon>Variosea</taxon>
        <taxon>Cavosteliida</taxon>
        <taxon>Cavosteliaceae</taxon>
        <taxon>Planoprotostelium</taxon>
    </lineage>
</organism>
<protein>
    <submittedName>
        <fullName evidence="2">Uncharacterized protein</fullName>
    </submittedName>
</protein>
<evidence type="ECO:0000313" key="2">
    <source>
        <dbReference type="EMBL" id="PRP83146.1"/>
    </source>
</evidence>
<feature type="region of interest" description="Disordered" evidence="1">
    <location>
        <begin position="118"/>
        <end position="149"/>
    </location>
</feature>